<accession>A0ABP9LNJ8</accession>
<feature type="region of interest" description="Disordered" evidence="1">
    <location>
        <begin position="1"/>
        <end position="22"/>
    </location>
</feature>
<evidence type="ECO:0000313" key="2">
    <source>
        <dbReference type="EMBL" id="GAA5082131.1"/>
    </source>
</evidence>
<feature type="compositionally biased region" description="Basic and acidic residues" evidence="1">
    <location>
        <begin position="1"/>
        <end position="10"/>
    </location>
</feature>
<name>A0ABP9LNJ8_9RHOB</name>
<proteinExistence type="predicted"/>
<dbReference type="Proteomes" id="UP001499910">
    <property type="component" value="Unassembled WGS sequence"/>
</dbReference>
<keyword evidence="3" id="KW-1185">Reference proteome</keyword>
<evidence type="ECO:0000256" key="1">
    <source>
        <dbReference type="SAM" id="MobiDB-lite"/>
    </source>
</evidence>
<dbReference type="EMBL" id="BAABHW010000009">
    <property type="protein sequence ID" value="GAA5082131.1"/>
    <property type="molecule type" value="Genomic_DNA"/>
</dbReference>
<evidence type="ECO:0000313" key="3">
    <source>
        <dbReference type="Proteomes" id="UP001499910"/>
    </source>
</evidence>
<organism evidence="2 3">
    <name type="scientific">[Roseibacterium] beibuensis</name>
    <dbReference type="NCBI Taxonomy" id="1193142"/>
    <lineage>
        <taxon>Bacteria</taxon>
        <taxon>Pseudomonadati</taxon>
        <taxon>Pseudomonadota</taxon>
        <taxon>Alphaproteobacteria</taxon>
        <taxon>Rhodobacterales</taxon>
        <taxon>Roseobacteraceae</taxon>
        <taxon>Roseicyclus</taxon>
    </lineage>
</organism>
<reference evidence="3" key="1">
    <citation type="journal article" date="2019" name="Int. J. Syst. Evol. Microbiol.">
        <title>The Global Catalogue of Microorganisms (GCM) 10K type strain sequencing project: providing services to taxonomists for standard genome sequencing and annotation.</title>
        <authorList>
            <consortium name="The Broad Institute Genomics Platform"/>
            <consortium name="The Broad Institute Genome Sequencing Center for Infectious Disease"/>
            <person name="Wu L."/>
            <person name="Ma J."/>
        </authorList>
    </citation>
    <scope>NUCLEOTIDE SEQUENCE [LARGE SCALE GENOMIC DNA]</scope>
    <source>
        <strain evidence="3">JCM 18015</strain>
    </source>
</reference>
<sequence length="42" mass="4496">MKPYEQKACEVGKNGGTVPTNNMPHQQAERIAAAVNNGKQGK</sequence>
<protein>
    <submittedName>
        <fullName evidence="2">Uncharacterized protein</fullName>
    </submittedName>
</protein>
<dbReference type="RefSeq" id="WP_259555189.1">
    <property type="nucleotide sequence ID" value="NZ_BAABHW010000009.1"/>
</dbReference>
<gene>
    <name evidence="2" type="ORF">GCM10023209_37480</name>
</gene>
<comment type="caution">
    <text evidence="2">The sequence shown here is derived from an EMBL/GenBank/DDBJ whole genome shotgun (WGS) entry which is preliminary data.</text>
</comment>